<gene>
    <name evidence="2" type="ORF">FOY91_16520</name>
</gene>
<proteinExistence type="predicted"/>
<dbReference type="EMBL" id="VNIM01000084">
    <property type="protein sequence ID" value="TVV71563.1"/>
    <property type="molecule type" value="Genomic_DNA"/>
</dbReference>
<dbReference type="Proteomes" id="UP000318681">
    <property type="component" value="Unassembled WGS sequence"/>
</dbReference>
<reference evidence="2 3" key="1">
    <citation type="submission" date="2019-07" db="EMBL/GenBank/DDBJ databases">
        <title>Sphingomonas solaris sp. nov., isolated from a solar panel from Boston, Massachusetts.</title>
        <authorList>
            <person name="Tanner K."/>
            <person name="Pascual J."/>
            <person name="Mancuso C."/>
            <person name="Pereto J."/>
            <person name="Khalil A."/>
            <person name="Vilanova C."/>
        </authorList>
    </citation>
    <scope>NUCLEOTIDE SEQUENCE [LARGE SCALE GENOMIC DNA]</scope>
    <source>
        <strain evidence="2 3">R4DWN</strain>
    </source>
</reference>
<organism evidence="2 3">
    <name type="scientific">Alterirhizorhabdus solaris</name>
    <dbReference type="NCBI Taxonomy" id="2529389"/>
    <lineage>
        <taxon>Bacteria</taxon>
        <taxon>Pseudomonadati</taxon>
        <taxon>Pseudomonadota</taxon>
        <taxon>Alphaproteobacteria</taxon>
        <taxon>Sphingomonadales</taxon>
        <taxon>Rhizorhabdaceae</taxon>
        <taxon>Alterirhizorhabdus</taxon>
    </lineage>
</organism>
<sequence>MADGKTYVSAEIDVYRQKALSWVPPVRTAAILGIAALFIAQAAITTLLVFLGFWLALWLGPLGGGVAAAAIGLIVAGLLAYLAVRQFSAGGR</sequence>
<keyword evidence="1" id="KW-0812">Transmembrane</keyword>
<evidence type="ECO:0000313" key="2">
    <source>
        <dbReference type="EMBL" id="TVV71563.1"/>
    </source>
</evidence>
<evidence type="ECO:0000256" key="1">
    <source>
        <dbReference type="SAM" id="Phobius"/>
    </source>
</evidence>
<protein>
    <recommendedName>
        <fullName evidence="4">Phage holin family protein</fullName>
    </recommendedName>
</protein>
<keyword evidence="3" id="KW-1185">Reference proteome</keyword>
<dbReference type="AlphaFoldDB" id="A0A558QWN2"/>
<evidence type="ECO:0008006" key="4">
    <source>
        <dbReference type="Google" id="ProtNLM"/>
    </source>
</evidence>
<comment type="caution">
    <text evidence="2">The sequence shown here is derived from an EMBL/GenBank/DDBJ whole genome shotgun (WGS) entry which is preliminary data.</text>
</comment>
<keyword evidence="1" id="KW-0472">Membrane</keyword>
<keyword evidence="1" id="KW-1133">Transmembrane helix</keyword>
<evidence type="ECO:0000313" key="3">
    <source>
        <dbReference type="Proteomes" id="UP000318681"/>
    </source>
</evidence>
<name>A0A558QWN2_9SPHN</name>
<accession>A0A558QWN2</accession>
<dbReference type="RefSeq" id="WP_162527257.1">
    <property type="nucleotide sequence ID" value="NZ_VNIM01000084.1"/>
</dbReference>
<feature type="transmembrane region" description="Helical" evidence="1">
    <location>
        <begin position="62"/>
        <end position="84"/>
    </location>
</feature>
<feature type="transmembrane region" description="Helical" evidence="1">
    <location>
        <begin position="30"/>
        <end position="56"/>
    </location>
</feature>